<dbReference type="RefSeq" id="XP_065673567.1">
    <property type="nucleotide sequence ID" value="XM_065817495.1"/>
</dbReference>
<evidence type="ECO:0000313" key="1">
    <source>
        <dbReference type="Proteomes" id="UP001652625"/>
    </source>
</evidence>
<proteinExistence type="predicted"/>
<name>A0ABM4DGJ6_HYDVU</name>
<evidence type="ECO:0000313" key="3">
    <source>
        <dbReference type="RefSeq" id="XP_065673568.1"/>
    </source>
</evidence>
<keyword evidence="1" id="KW-1185">Reference proteome</keyword>
<sequence length="309" mass="35427">MINDSSNSTRYRRREETKNVLEYVYGGRNGSINGAWDCLRSIATISEMKNLILSYKRGKFLENFVGKISDVHIKSDTCLRNAVLTKYLNYMSRRKYTMLCKIQNNSFTEHNNESNIISYGEHNILLKTSSISDRAIETFVNNLDIGDIHFIKGGVSRTVIALVTMIADLNLKVKTMKDKLRWFNGNINHFVVEFSDDSVPESKEKTMTIATMSLWNYGSRIRSREFHFPLHMLTAGEIDDVCANLWRQHSEETELIEGNLFYINNEKVTFSFVPAGDTSWLCWAANVLPTSATYTHPLSAMFTKVNLLL</sequence>
<protein>
    <submittedName>
        <fullName evidence="2 3">Uncharacterized protein LOC136090665</fullName>
    </submittedName>
</protein>
<dbReference type="RefSeq" id="XP_065673568.1">
    <property type="nucleotide sequence ID" value="XM_065817496.1"/>
</dbReference>
<organism evidence="1 2">
    <name type="scientific">Hydra vulgaris</name>
    <name type="common">Hydra</name>
    <name type="synonym">Hydra attenuata</name>
    <dbReference type="NCBI Taxonomy" id="6087"/>
    <lineage>
        <taxon>Eukaryota</taxon>
        <taxon>Metazoa</taxon>
        <taxon>Cnidaria</taxon>
        <taxon>Hydrozoa</taxon>
        <taxon>Hydroidolina</taxon>
        <taxon>Anthoathecata</taxon>
        <taxon>Aplanulata</taxon>
        <taxon>Hydridae</taxon>
        <taxon>Hydra</taxon>
    </lineage>
</organism>
<dbReference type="Proteomes" id="UP001652625">
    <property type="component" value="Chromosome 14"/>
</dbReference>
<reference evidence="2 3" key="1">
    <citation type="submission" date="2025-05" db="UniProtKB">
        <authorList>
            <consortium name="RefSeq"/>
        </authorList>
    </citation>
    <scope>IDENTIFICATION</scope>
</reference>
<dbReference type="GeneID" id="136090665"/>
<gene>
    <name evidence="2 3" type="primary">LOC136090665</name>
</gene>
<accession>A0ABM4DGJ6</accession>
<evidence type="ECO:0000313" key="2">
    <source>
        <dbReference type="RefSeq" id="XP_065673567.1"/>
    </source>
</evidence>